<dbReference type="AlphaFoldDB" id="A0A523BCE2"/>
<dbReference type="PIRSF" id="PIRSF018781">
    <property type="entry name" value="UCP018781"/>
    <property type="match status" value="1"/>
</dbReference>
<dbReference type="Pfam" id="PF09885">
    <property type="entry name" value="DUF2112"/>
    <property type="match status" value="1"/>
</dbReference>
<accession>A0A523BCE2</accession>
<evidence type="ECO:0000313" key="2">
    <source>
        <dbReference type="Proteomes" id="UP000315399"/>
    </source>
</evidence>
<organism evidence="1 2">
    <name type="scientific">Thermoproteota archaeon</name>
    <dbReference type="NCBI Taxonomy" id="2056631"/>
    <lineage>
        <taxon>Archaea</taxon>
        <taxon>Thermoproteota</taxon>
    </lineage>
</organism>
<reference evidence="1 2" key="1">
    <citation type="journal article" date="2019" name="Nat. Microbiol.">
        <title>Expanding anaerobic alkane metabolism in the domain of Archaea.</title>
        <authorList>
            <person name="Wang Y."/>
            <person name="Wegener G."/>
            <person name="Hou J."/>
            <person name="Wang F."/>
            <person name="Xiao X."/>
        </authorList>
    </citation>
    <scope>NUCLEOTIDE SEQUENCE [LARGE SCALE GENOMIC DNA]</scope>
    <source>
        <strain evidence="1">WYZ-LMO10</strain>
    </source>
</reference>
<proteinExistence type="predicted"/>
<comment type="caution">
    <text evidence="1">The sequence shown here is derived from an EMBL/GenBank/DDBJ whole genome shotgun (WGS) entry which is preliminary data.</text>
</comment>
<dbReference type="NCBIfam" id="TIGR03271">
    <property type="entry name" value="methan_mark_5"/>
    <property type="match status" value="1"/>
</dbReference>
<sequence length="156" mass="17357">MAKVFIFPPNSLILFDLVKREGHTPLGLGEEVAKNVNRPEIDSPPMNITPEFPRKGLKYAAIEVPSGVRGRLALIAPLVEEAEAAIIVEEPEALFGCASCGRTNEFLIYLIKQRNIPFVKVPYPSTEEDARVMVSKIRKFLSSLNDTQKTFKKSNS</sequence>
<dbReference type="Proteomes" id="UP000315399">
    <property type="component" value="Unassembled WGS sequence"/>
</dbReference>
<evidence type="ECO:0000313" key="1">
    <source>
        <dbReference type="EMBL" id="TDA38534.1"/>
    </source>
</evidence>
<protein>
    <submittedName>
        <fullName evidence="1">Methanogenesis marker 5 protein</fullName>
    </submittedName>
</protein>
<gene>
    <name evidence="1" type="ORF">DSO08_04130</name>
</gene>
<name>A0A523BCE2_9CREN</name>
<dbReference type="EMBL" id="QNVH01000036">
    <property type="protein sequence ID" value="TDA38534.1"/>
    <property type="molecule type" value="Genomic_DNA"/>
</dbReference>
<dbReference type="InterPro" id="IPR012356">
    <property type="entry name" value="Methan_mark_5"/>
</dbReference>